<dbReference type="RefSeq" id="WP_280142620.1">
    <property type="nucleotide sequence ID" value="NZ_FOSV01000025.1"/>
</dbReference>
<keyword evidence="2" id="KW-1185">Reference proteome</keyword>
<dbReference type="AlphaFoldDB" id="A0A1I4KRW2"/>
<evidence type="ECO:0000313" key="2">
    <source>
        <dbReference type="Proteomes" id="UP000198804"/>
    </source>
</evidence>
<gene>
    <name evidence="1" type="ORF">SAMN04488125_12564</name>
</gene>
<organism evidence="1 2">
    <name type="scientific">Methylorubrum salsuginis</name>
    <dbReference type="NCBI Taxonomy" id="414703"/>
    <lineage>
        <taxon>Bacteria</taxon>
        <taxon>Pseudomonadati</taxon>
        <taxon>Pseudomonadota</taxon>
        <taxon>Alphaproteobacteria</taxon>
        <taxon>Hyphomicrobiales</taxon>
        <taxon>Methylobacteriaceae</taxon>
        <taxon>Methylorubrum</taxon>
    </lineage>
</organism>
<dbReference type="STRING" id="414703.SAMN04488125_12564"/>
<accession>A0A1I4KRW2</accession>
<name>A0A1I4KRW2_9HYPH</name>
<evidence type="ECO:0000313" key="1">
    <source>
        <dbReference type="EMBL" id="SFL81147.1"/>
    </source>
</evidence>
<proteinExistence type="predicted"/>
<sequence length="41" mass="4351">MATDEKQDREHLLGMVQTLQAGNAALASRAQAAEDEVARPG</sequence>
<dbReference type="Proteomes" id="UP000198804">
    <property type="component" value="Unassembled WGS sequence"/>
</dbReference>
<reference evidence="2" key="1">
    <citation type="submission" date="2016-10" db="EMBL/GenBank/DDBJ databases">
        <authorList>
            <person name="Varghese N."/>
            <person name="Submissions S."/>
        </authorList>
    </citation>
    <scope>NUCLEOTIDE SEQUENCE [LARGE SCALE GENOMIC DNA]</scope>
    <source>
        <strain evidence="2">CGMCC 1.6474</strain>
    </source>
</reference>
<dbReference type="EMBL" id="FOSV01000025">
    <property type="protein sequence ID" value="SFL81147.1"/>
    <property type="molecule type" value="Genomic_DNA"/>
</dbReference>
<protein>
    <submittedName>
        <fullName evidence="1">Uncharacterized protein</fullName>
    </submittedName>
</protein>